<reference evidence="2" key="1">
    <citation type="submission" date="2023-03" db="EMBL/GenBank/DDBJ databases">
        <title>Massive genome expansion in bonnet fungi (Mycena s.s.) driven by repeated elements and novel gene families across ecological guilds.</title>
        <authorList>
            <consortium name="Lawrence Berkeley National Laboratory"/>
            <person name="Harder C.B."/>
            <person name="Miyauchi S."/>
            <person name="Viragh M."/>
            <person name="Kuo A."/>
            <person name="Thoen E."/>
            <person name="Andreopoulos B."/>
            <person name="Lu D."/>
            <person name="Skrede I."/>
            <person name="Drula E."/>
            <person name="Henrissat B."/>
            <person name="Morin E."/>
            <person name="Kohler A."/>
            <person name="Barry K."/>
            <person name="LaButti K."/>
            <person name="Morin E."/>
            <person name="Salamov A."/>
            <person name="Lipzen A."/>
            <person name="Mereny Z."/>
            <person name="Hegedus B."/>
            <person name="Baldrian P."/>
            <person name="Stursova M."/>
            <person name="Weitz H."/>
            <person name="Taylor A."/>
            <person name="Grigoriev I.V."/>
            <person name="Nagy L.G."/>
            <person name="Martin F."/>
            <person name="Kauserud H."/>
        </authorList>
    </citation>
    <scope>NUCLEOTIDE SEQUENCE</scope>
    <source>
        <strain evidence="2">CBHHK002</strain>
    </source>
</reference>
<proteinExistence type="predicted"/>
<comment type="caution">
    <text evidence="2">The sequence shown here is derived from an EMBL/GenBank/DDBJ whole genome shotgun (WGS) entry which is preliminary data.</text>
</comment>
<name>A0AAD7F4S2_9AGAR</name>
<dbReference type="AlphaFoldDB" id="A0AAD7F4S2"/>
<dbReference type="Proteomes" id="UP001218218">
    <property type="component" value="Unassembled WGS sequence"/>
</dbReference>
<evidence type="ECO:0000256" key="1">
    <source>
        <dbReference type="SAM" id="MobiDB-lite"/>
    </source>
</evidence>
<organism evidence="2 3">
    <name type="scientific">Mycena albidolilacea</name>
    <dbReference type="NCBI Taxonomy" id="1033008"/>
    <lineage>
        <taxon>Eukaryota</taxon>
        <taxon>Fungi</taxon>
        <taxon>Dikarya</taxon>
        <taxon>Basidiomycota</taxon>
        <taxon>Agaricomycotina</taxon>
        <taxon>Agaricomycetes</taxon>
        <taxon>Agaricomycetidae</taxon>
        <taxon>Agaricales</taxon>
        <taxon>Marasmiineae</taxon>
        <taxon>Mycenaceae</taxon>
        <taxon>Mycena</taxon>
    </lineage>
</organism>
<evidence type="ECO:0000313" key="2">
    <source>
        <dbReference type="EMBL" id="KAJ7366261.1"/>
    </source>
</evidence>
<feature type="region of interest" description="Disordered" evidence="1">
    <location>
        <begin position="231"/>
        <end position="251"/>
    </location>
</feature>
<gene>
    <name evidence="2" type="ORF">DFH08DRAFT_1071816</name>
</gene>
<accession>A0AAD7F4S2</accession>
<keyword evidence="3" id="KW-1185">Reference proteome</keyword>
<evidence type="ECO:0000313" key="3">
    <source>
        <dbReference type="Proteomes" id="UP001218218"/>
    </source>
</evidence>
<protein>
    <submittedName>
        <fullName evidence="2">Uncharacterized protein</fullName>
    </submittedName>
</protein>
<sequence length="251" mass="27570">MSRSHGGAANPRRRVVDEEADLQGVTTFLNERDNGEELVIFNPDNFQNITKLFAWFSENVIAVVGPHGGAMINHRWANLDILVIEFMPANRIAMMKYEEASLLSQTYAAIIVEPIGLDMEIDPLRITLLPAHPPHRSTPAASSTITMLARLSAVRTSMYRLPLSRPAYEVLLTRGEGDVYLPEYTGYGSTRRTIPAIPALPALPRPAITRDGGRAGRGGVRPPMGVARIVCRDDSQGPSSDADDARRDQDI</sequence>
<dbReference type="EMBL" id="JARIHO010000002">
    <property type="protein sequence ID" value="KAJ7366261.1"/>
    <property type="molecule type" value="Genomic_DNA"/>
</dbReference>